<reference evidence="1" key="1">
    <citation type="submission" date="2018-07" db="EMBL/GenBank/DDBJ databases">
        <authorList>
            <person name="Ashton P.M."/>
            <person name="Dallman T."/>
            <person name="Nair S."/>
            <person name="De Pinna E."/>
            <person name="Peters T."/>
            <person name="Grant K."/>
        </authorList>
    </citation>
    <scope>NUCLEOTIDE SEQUENCE</scope>
    <source>
        <strain evidence="1">335522</strain>
    </source>
</reference>
<accession>A0A3U7R7A6</accession>
<comment type="caution">
    <text evidence="1">The sequence shown here is derived from an EMBL/GenBank/DDBJ whole genome shotgun (WGS) entry which is preliminary data.</text>
</comment>
<protein>
    <submittedName>
        <fullName evidence="1">Protein ninH</fullName>
    </submittedName>
</protein>
<dbReference type="InterPro" id="IPR010454">
    <property type="entry name" value="Phage_NinH"/>
</dbReference>
<name>A0A3U7R7A6_SALNE</name>
<sequence length="67" mass="7895">MTHTVKTIPELLIETYGNQTEVARRLSCHRNTVRRYLYDKEARYHAIVNGVLMIHQGGRGIYDRNQH</sequence>
<proteinExistence type="predicted"/>
<dbReference type="SUPFAM" id="SSF46689">
    <property type="entry name" value="Homeodomain-like"/>
    <property type="match status" value="1"/>
</dbReference>
<dbReference type="InterPro" id="IPR009057">
    <property type="entry name" value="Homeodomain-like_sf"/>
</dbReference>
<organism evidence="1">
    <name type="scientific">Salmonella newport</name>
    <dbReference type="NCBI Taxonomy" id="108619"/>
    <lineage>
        <taxon>Bacteria</taxon>
        <taxon>Pseudomonadati</taxon>
        <taxon>Pseudomonadota</taxon>
        <taxon>Gammaproteobacteria</taxon>
        <taxon>Enterobacterales</taxon>
        <taxon>Enterobacteriaceae</taxon>
        <taxon>Salmonella</taxon>
    </lineage>
</organism>
<dbReference type="EMBL" id="AAMJQQ010000007">
    <property type="protein sequence ID" value="EDI0447132.1"/>
    <property type="molecule type" value="Genomic_DNA"/>
</dbReference>
<evidence type="ECO:0000313" key="1">
    <source>
        <dbReference type="EMBL" id="EDI0447132.1"/>
    </source>
</evidence>
<dbReference type="Pfam" id="PF06322">
    <property type="entry name" value="Phage_NinH"/>
    <property type="match status" value="1"/>
</dbReference>
<dbReference type="AlphaFoldDB" id="A0A3U7R7A6"/>
<gene>
    <name evidence="1" type="ORF">CC757_11860</name>
</gene>